<evidence type="ECO:0000313" key="17">
    <source>
        <dbReference type="Proteomes" id="UP001140217"/>
    </source>
</evidence>
<dbReference type="InterPro" id="IPR011545">
    <property type="entry name" value="DEAD/DEAH_box_helicase_dom"/>
</dbReference>
<dbReference type="Pfam" id="PF00270">
    <property type="entry name" value="DEAD"/>
    <property type="match status" value="1"/>
</dbReference>
<evidence type="ECO:0000256" key="2">
    <source>
        <dbReference type="ARBA" id="ARBA00009334"/>
    </source>
</evidence>
<evidence type="ECO:0000256" key="12">
    <source>
        <dbReference type="RuleBase" id="RU000492"/>
    </source>
</evidence>
<keyword evidence="8 12" id="KW-0347">Helicase</keyword>
<comment type="similarity">
    <text evidence="2">Belongs to the DEAD box helicase family. DDX5/DBP2 subfamily.</text>
</comment>
<dbReference type="AlphaFoldDB" id="A0A9W8LM03"/>
<keyword evidence="10" id="KW-0539">Nucleus</keyword>
<dbReference type="OrthoDB" id="196131at2759"/>
<dbReference type="CDD" id="cd00268">
    <property type="entry name" value="DEADc"/>
    <property type="match status" value="1"/>
</dbReference>
<dbReference type="InterPro" id="IPR014001">
    <property type="entry name" value="Helicase_ATP-bd"/>
</dbReference>
<evidence type="ECO:0000256" key="5">
    <source>
        <dbReference type="ARBA" id="ARBA00022552"/>
    </source>
</evidence>
<dbReference type="Proteomes" id="UP001140217">
    <property type="component" value="Unassembled WGS sequence"/>
</dbReference>
<dbReference type="PROSITE" id="PS51192">
    <property type="entry name" value="HELICASE_ATP_BIND_1"/>
    <property type="match status" value="1"/>
</dbReference>
<dbReference type="EC" id="3.6.4.13" evidence="3"/>
<dbReference type="CDD" id="cd18787">
    <property type="entry name" value="SF2_C_DEAD"/>
    <property type="match status" value="1"/>
</dbReference>
<protein>
    <recommendedName>
        <fullName evidence="3">RNA helicase</fullName>
        <ecNumber evidence="3">3.6.4.13</ecNumber>
    </recommendedName>
</protein>
<gene>
    <name evidence="16" type="primary">DBP3</name>
    <name evidence="16" type="ORF">H4R18_000524</name>
</gene>
<sequence>MPSIDKKEKKDKGDKGDKRDKKEKKEKSQAGHKQAKDKECKRKRGAEAAADAPAKKAKGATAGGVTGLAAAEFYAAHSITVSGSGSAAFAPYLEFGQTPFSSSLLAVCARFAKPTPIQSACWPIVAGRRDAVGIAETGSGKTLAFGLPVLHLVAQDHGARVQQCRRPLVLVMSPTRELAIQTHEQFAEAGRALGIASCCLYGGANKGEQLREVKRARPAVVVATPGRLLDVVENDRAVDLSEVAFLVLDEADRMLDQGFEKDIRAIIAMLPQGARRQTVMFSATWPQSVRSLADSFLSDPVKVSVKADELAVNERVDQVVEVVDRMRKDARLLELLKAYHRTRRNRVLVFVLYKKEAARVEDMLRHKGFKCVGIHGDKSQAQRLEAIEAFRSGTVPLMVATDVAARGLDVPDIEYVINYTFPLTIDEYTHRCGRTARAGKKGVAHTLFTDADKAHSGSLINVLRQAGMPVPDSLLRFGTTVKKKAHASYGAFFKDVDPGAKPTKITFA</sequence>
<dbReference type="InterPro" id="IPR000629">
    <property type="entry name" value="RNA-helicase_DEAD-box_CS"/>
</dbReference>
<accession>A0A9W8LM03</accession>
<dbReference type="InterPro" id="IPR001650">
    <property type="entry name" value="Helicase_C-like"/>
</dbReference>
<evidence type="ECO:0000256" key="6">
    <source>
        <dbReference type="ARBA" id="ARBA00022741"/>
    </source>
</evidence>
<dbReference type="GO" id="GO:0003676">
    <property type="term" value="F:nucleic acid binding"/>
    <property type="evidence" value="ECO:0007669"/>
    <property type="project" value="InterPro"/>
</dbReference>
<keyword evidence="7 12" id="KW-0378">Hydrolase</keyword>
<evidence type="ECO:0000259" key="15">
    <source>
        <dbReference type="PROSITE" id="PS51194"/>
    </source>
</evidence>
<evidence type="ECO:0000256" key="8">
    <source>
        <dbReference type="ARBA" id="ARBA00022806"/>
    </source>
</evidence>
<evidence type="ECO:0000256" key="3">
    <source>
        <dbReference type="ARBA" id="ARBA00012552"/>
    </source>
</evidence>
<evidence type="ECO:0000256" key="11">
    <source>
        <dbReference type="ARBA" id="ARBA00037449"/>
    </source>
</evidence>
<feature type="compositionally biased region" description="Basic and acidic residues" evidence="13">
    <location>
        <begin position="1"/>
        <end position="40"/>
    </location>
</feature>
<feature type="domain" description="Helicase ATP-binding" evidence="14">
    <location>
        <begin position="122"/>
        <end position="303"/>
    </location>
</feature>
<dbReference type="Gene3D" id="3.40.50.300">
    <property type="entry name" value="P-loop containing nucleotide triphosphate hydrolases"/>
    <property type="match status" value="2"/>
</dbReference>
<evidence type="ECO:0000256" key="10">
    <source>
        <dbReference type="ARBA" id="ARBA00023242"/>
    </source>
</evidence>
<evidence type="ECO:0000256" key="9">
    <source>
        <dbReference type="ARBA" id="ARBA00022840"/>
    </source>
</evidence>
<reference evidence="16" key="1">
    <citation type="submission" date="2022-07" db="EMBL/GenBank/DDBJ databases">
        <title>Phylogenomic reconstructions and comparative analyses of Kickxellomycotina fungi.</title>
        <authorList>
            <person name="Reynolds N.K."/>
            <person name="Stajich J.E."/>
            <person name="Barry K."/>
            <person name="Grigoriev I.V."/>
            <person name="Crous P."/>
            <person name="Smith M.E."/>
        </authorList>
    </citation>
    <scope>NUCLEOTIDE SEQUENCE</scope>
    <source>
        <strain evidence="16">NBRC 105414</strain>
    </source>
</reference>
<evidence type="ECO:0000256" key="7">
    <source>
        <dbReference type="ARBA" id="ARBA00022801"/>
    </source>
</evidence>
<comment type="function">
    <text evidence="11">ATP-dependent RNA helicase required for 60S ribosomal subunit synthesis. Involved in efficient pre-rRNA processing, predominantly at site A3, which is necessary for the normal formation of 25S and 5.8S rRNAs.</text>
</comment>
<evidence type="ECO:0000256" key="4">
    <source>
        <dbReference type="ARBA" id="ARBA00022517"/>
    </source>
</evidence>
<evidence type="ECO:0000313" key="16">
    <source>
        <dbReference type="EMBL" id="KAJ2785441.1"/>
    </source>
</evidence>
<keyword evidence="9 12" id="KW-0067">ATP-binding</keyword>
<comment type="caution">
    <text evidence="16">The sequence shown here is derived from an EMBL/GenBank/DDBJ whole genome shotgun (WGS) entry which is preliminary data.</text>
</comment>
<dbReference type="PROSITE" id="PS00039">
    <property type="entry name" value="DEAD_ATP_HELICASE"/>
    <property type="match status" value="1"/>
</dbReference>
<dbReference type="PANTHER" id="PTHR47958">
    <property type="entry name" value="ATP-DEPENDENT RNA HELICASE DBP3"/>
    <property type="match status" value="1"/>
</dbReference>
<dbReference type="InterPro" id="IPR027417">
    <property type="entry name" value="P-loop_NTPase"/>
</dbReference>
<organism evidence="16 17">
    <name type="scientific">Coemansia javaensis</name>
    <dbReference type="NCBI Taxonomy" id="2761396"/>
    <lineage>
        <taxon>Eukaryota</taxon>
        <taxon>Fungi</taxon>
        <taxon>Fungi incertae sedis</taxon>
        <taxon>Zoopagomycota</taxon>
        <taxon>Kickxellomycotina</taxon>
        <taxon>Kickxellomycetes</taxon>
        <taxon>Kickxellales</taxon>
        <taxon>Kickxellaceae</taxon>
        <taxon>Coemansia</taxon>
    </lineage>
</organism>
<dbReference type="FunFam" id="3.40.50.300:FF:000008">
    <property type="entry name" value="ATP-dependent RNA helicase RhlB"/>
    <property type="match status" value="1"/>
</dbReference>
<evidence type="ECO:0000256" key="1">
    <source>
        <dbReference type="ARBA" id="ARBA00004604"/>
    </source>
</evidence>
<dbReference type="SMART" id="SM00487">
    <property type="entry name" value="DEXDc"/>
    <property type="match status" value="1"/>
</dbReference>
<dbReference type="SUPFAM" id="SSF52540">
    <property type="entry name" value="P-loop containing nucleoside triphosphate hydrolases"/>
    <property type="match status" value="1"/>
</dbReference>
<proteinExistence type="inferred from homology"/>
<dbReference type="GO" id="GO:0016787">
    <property type="term" value="F:hydrolase activity"/>
    <property type="evidence" value="ECO:0007669"/>
    <property type="project" value="UniProtKB-KW"/>
</dbReference>
<dbReference type="GO" id="GO:0003724">
    <property type="term" value="F:RNA helicase activity"/>
    <property type="evidence" value="ECO:0007669"/>
    <property type="project" value="UniProtKB-EC"/>
</dbReference>
<dbReference type="EMBL" id="JANBUL010000011">
    <property type="protein sequence ID" value="KAJ2785441.1"/>
    <property type="molecule type" value="Genomic_DNA"/>
</dbReference>
<keyword evidence="6 12" id="KW-0547">Nucleotide-binding</keyword>
<dbReference type="GO" id="GO:0005524">
    <property type="term" value="F:ATP binding"/>
    <property type="evidence" value="ECO:0007669"/>
    <property type="project" value="UniProtKB-KW"/>
</dbReference>
<comment type="subcellular location">
    <subcellularLocation>
        <location evidence="1">Nucleus</location>
        <location evidence="1">Nucleolus</location>
    </subcellularLocation>
</comment>
<feature type="domain" description="Helicase C-terminal" evidence="15">
    <location>
        <begin position="334"/>
        <end position="478"/>
    </location>
</feature>
<dbReference type="InterPro" id="IPR044742">
    <property type="entry name" value="DEAD/DEAH_RhlB"/>
</dbReference>
<dbReference type="Pfam" id="PF00271">
    <property type="entry name" value="Helicase_C"/>
    <property type="match status" value="1"/>
</dbReference>
<dbReference type="SMART" id="SM00490">
    <property type="entry name" value="HELICc"/>
    <property type="match status" value="1"/>
</dbReference>
<keyword evidence="4" id="KW-0690">Ribosome biogenesis</keyword>
<dbReference type="PROSITE" id="PS51194">
    <property type="entry name" value="HELICASE_CTER"/>
    <property type="match status" value="1"/>
</dbReference>
<evidence type="ECO:0000259" key="14">
    <source>
        <dbReference type="PROSITE" id="PS51192"/>
    </source>
</evidence>
<name>A0A9W8LM03_9FUNG</name>
<keyword evidence="17" id="KW-1185">Reference proteome</keyword>
<evidence type="ECO:0000256" key="13">
    <source>
        <dbReference type="SAM" id="MobiDB-lite"/>
    </source>
</evidence>
<keyword evidence="5" id="KW-0698">rRNA processing</keyword>
<feature type="region of interest" description="Disordered" evidence="13">
    <location>
        <begin position="1"/>
        <end position="57"/>
    </location>
</feature>